<dbReference type="InterPro" id="IPR015797">
    <property type="entry name" value="NUDIX_hydrolase-like_dom_sf"/>
</dbReference>
<dbReference type="Gene3D" id="3.90.79.10">
    <property type="entry name" value="Nucleoside Triphosphate Pyrophosphohydrolase"/>
    <property type="match status" value="1"/>
</dbReference>
<proteinExistence type="predicted"/>
<dbReference type="VEuPathDB" id="FungiDB:BCV72DRAFT_185288"/>
<evidence type="ECO:0000259" key="1">
    <source>
        <dbReference type="PROSITE" id="PS51462"/>
    </source>
</evidence>
<reference evidence="2 3" key="1">
    <citation type="journal article" date="2016" name="Proc. Natl. Acad. Sci. U.S.A.">
        <title>Lipid metabolic changes in an early divergent fungus govern the establishment of a mutualistic symbiosis with endobacteria.</title>
        <authorList>
            <person name="Lastovetsky O.A."/>
            <person name="Gaspar M.L."/>
            <person name="Mondo S.J."/>
            <person name="LaButti K.M."/>
            <person name="Sandor L."/>
            <person name="Grigoriev I.V."/>
            <person name="Henry S.A."/>
            <person name="Pawlowska T.E."/>
        </authorList>
    </citation>
    <scope>NUCLEOTIDE SEQUENCE [LARGE SCALE GENOMIC DNA]</scope>
    <source>
        <strain evidence="2 3">ATCC 11559</strain>
    </source>
</reference>
<name>A0A1X0RYQ3_RHIZD</name>
<organism evidence="2 3">
    <name type="scientific">Rhizopus microsporus</name>
    <dbReference type="NCBI Taxonomy" id="58291"/>
    <lineage>
        <taxon>Eukaryota</taxon>
        <taxon>Fungi</taxon>
        <taxon>Fungi incertae sedis</taxon>
        <taxon>Mucoromycota</taxon>
        <taxon>Mucoromycotina</taxon>
        <taxon>Mucoromycetes</taxon>
        <taxon>Mucorales</taxon>
        <taxon>Mucorineae</taxon>
        <taxon>Rhizopodaceae</taxon>
        <taxon>Rhizopus</taxon>
    </lineage>
</organism>
<dbReference type="Proteomes" id="UP000242381">
    <property type="component" value="Unassembled WGS sequence"/>
</dbReference>
<evidence type="ECO:0000313" key="2">
    <source>
        <dbReference type="EMBL" id="ORE17166.1"/>
    </source>
</evidence>
<accession>A0A1X0RYQ3</accession>
<feature type="domain" description="Nudix hydrolase" evidence="1">
    <location>
        <begin position="10"/>
        <end position="173"/>
    </location>
</feature>
<dbReference type="GO" id="GO:0005762">
    <property type="term" value="C:mitochondrial large ribosomal subunit"/>
    <property type="evidence" value="ECO:0007669"/>
    <property type="project" value="TreeGrafter"/>
</dbReference>
<sequence length="173" mass="19994">MSIANDNQPTYRPVAAIAVIRKPISETDSKQPNIHDISRKPHDTLYLLVKKPRTENAWQFPQGGIKYKKRETLTKAALRELAEECGSDLQVNMLDHNEPFCIYQYDFPQDFVQKKNRHFKGARVQFVRAEWLSGQCLPDGEEIVDFAWLTREEVPSFVSADYLKGVMQILEPL</sequence>
<dbReference type="EMBL" id="KV921363">
    <property type="protein sequence ID" value="ORE17166.1"/>
    <property type="molecule type" value="Genomic_DNA"/>
</dbReference>
<gene>
    <name evidence="2" type="ORF">BCV71DRAFT_227686</name>
</gene>
<dbReference type="InterPro" id="IPR040008">
    <property type="entry name" value="Ribosomal_mL46"/>
</dbReference>
<dbReference type="AlphaFoldDB" id="A0A1X0RYQ3"/>
<dbReference type="Pfam" id="PF00293">
    <property type="entry name" value="NUDIX"/>
    <property type="match status" value="1"/>
</dbReference>
<protein>
    <recommendedName>
        <fullName evidence="1">Nudix hydrolase domain-containing protein</fullName>
    </recommendedName>
</protein>
<dbReference type="SUPFAM" id="SSF55811">
    <property type="entry name" value="Nudix"/>
    <property type="match status" value="1"/>
</dbReference>
<dbReference type="InterPro" id="IPR000086">
    <property type="entry name" value="NUDIX_hydrolase_dom"/>
</dbReference>
<dbReference type="OMA" id="PFCIYQY"/>
<dbReference type="PANTHER" id="PTHR13124">
    <property type="entry name" value="39S RIBOSOMAL PROTEIN L46, MITOCHONDRIAL PRECURSOR-RELATED"/>
    <property type="match status" value="1"/>
</dbReference>
<dbReference type="GO" id="GO:0003735">
    <property type="term" value="F:structural constituent of ribosome"/>
    <property type="evidence" value="ECO:0007669"/>
    <property type="project" value="InterPro"/>
</dbReference>
<dbReference type="PROSITE" id="PS51462">
    <property type="entry name" value="NUDIX"/>
    <property type="match status" value="1"/>
</dbReference>
<dbReference type="PANTHER" id="PTHR13124:SF12">
    <property type="entry name" value="LARGE RIBOSOMAL SUBUNIT PROTEIN ML46"/>
    <property type="match status" value="1"/>
</dbReference>
<evidence type="ECO:0000313" key="3">
    <source>
        <dbReference type="Proteomes" id="UP000242381"/>
    </source>
</evidence>